<dbReference type="InterPro" id="IPR029787">
    <property type="entry name" value="Nucleotide_cyclase"/>
</dbReference>
<feature type="domain" description="GGDEF" evidence="4">
    <location>
        <begin position="410"/>
        <end position="543"/>
    </location>
</feature>
<keyword evidence="6" id="KW-1185">Reference proteome</keyword>
<dbReference type="SMART" id="SM00267">
    <property type="entry name" value="GGDEF"/>
    <property type="match status" value="1"/>
</dbReference>
<dbReference type="CDD" id="cd01948">
    <property type="entry name" value="EAL"/>
    <property type="match status" value="1"/>
</dbReference>
<evidence type="ECO:0000313" key="6">
    <source>
        <dbReference type="Proteomes" id="UP000199391"/>
    </source>
</evidence>
<dbReference type="NCBIfam" id="TIGR00229">
    <property type="entry name" value="sensory_box"/>
    <property type="match status" value="3"/>
</dbReference>
<dbReference type="InterPro" id="IPR000160">
    <property type="entry name" value="GGDEF_dom"/>
</dbReference>
<dbReference type="AlphaFoldDB" id="A0A1I7FV34"/>
<dbReference type="PANTHER" id="PTHR44757:SF2">
    <property type="entry name" value="BIOFILM ARCHITECTURE MAINTENANCE PROTEIN MBAA"/>
    <property type="match status" value="1"/>
</dbReference>
<dbReference type="CDD" id="cd01949">
    <property type="entry name" value="GGDEF"/>
    <property type="match status" value="1"/>
</dbReference>
<reference evidence="6" key="1">
    <citation type="submission" date="2016-10" db="EMBL/GenBank/DDBJ databases">
        <authorList>
            <person name="Varghese N."/>
            <person name="Submissions S."/>
        </authorList>
    </citation>
    <scope>NUCLEOTIDE SEQUENCE [LARGE SCALE GENOMIC DNA]</scope>
    <source>
        <strain evidence="6">CGMCC 1.11014</strain>
    </source>
</reference>
<dbReference type="InterPro" id="IPR035965">
    <property type="entry name" value="PAS-like_dom_sf"/>
</dbReference>
<dbReference type="InterPro" id="IPR013656">
    <property type="entry name" value="PAS_4"/>
</dbReference>
<dbReference type="Gene3D" id="3.30.450.20">
    <property type="entry name" value="PAS domain"/>
    <property type="match status" value="3"/>
</dbReference>
<dbReference type="PROSITE" id="PS50883">
    <property type="entry name" value="EAL"/>
    <property type="match status" value="1"/>
</dbReference>
<dbReference type="Gene3D" id="3.20.20.450">
    <property type="entry name" value="EAL domain"/>
    <property type="match status" value="1"/>
</dbReference>
<organism evidence="5 6">
    <name type="scientific">Pseudoduganella namucuonensis</name>
    <dbReference type="NCBI Taxonomy" id="1035707"/>
    <lineage>
        <taxon>Bacteria</taxon>
        <taxon>Pseudomonadati</taxon>
        <taxon>Pseudomonadota</taxon>
        <taxon>Betaproteobacteria</taxon>
        <taxon>Burkholderiales</taxon>
        <taxon>Oxalobacteraceae</taxon>
        <taxon>Telluria group</taxon>
        <taxon>Pseudoduganella</taxon>
    </lineage>
</organism>
<feature type="domain" description="PAC" evidence="2">
    <location>
        <begin position="76"/>
        <end position="127"/>
    </location>
</feature>
<dbReference type="SMART" id="SM00052">
    <property type="entry name" value="EAL"/>
    <property type="match status" value="1"/>
</dbReference>
<dbReference type="CDD" id="cd00130">
    <property type="entry name" value="PAS"/>
    <property type="match status" value="2"/>
</dbReference>
<dbReference type="Pfam" id="PF13426">
    <property type="entry name" value="PAS_9"/>
    <property type="match status" value="1"/>
</dbReference>
<name>A0A1I7FV34_9BURK</name>
<feature type="domain" description="PAS" evidence="1">
    <location>
        <begin position="1"/>
        <end position="75"/>
    </location>
</feature>
<feature type="domain" description="PAS" evidence="1">
    <location>
        <begin position="253"/>
        <end position="298"/>
    </location>
</feature>
<dbReference type="PROSITE" id="PS50887">
    <property type="entry name" value="GGDEF"/>
    <property type="match status" value="1"/>
</dbReference>
<dbReference type="SUPFAM" id="SSF55073">
    <property type="entry name" value="Nucleotide cyclase"/>
    <property type="match status" value="1"/>
</dbReference>
<dbReference type="Pfam" id="PF08448">
    <property type="entry name" value="PAS_4"/>
    <property type="match status" value="2"/>
</dbReference>
<dbReference type="PROSITE" id="PS50113">
    <property type="entry name" value="PAC"/>
    <property type="match status" value="2"/>
</dbReference>
<dbReference type="Gene3D" id="3.30.70.270">
    <property type="match status" value="1"/>
</dbReference>
<feature type="domain" description="EAL" evidence="3">
    <location>
        <begin position="552"/>
        <end position="797"/>
    </location>
</feature>
<dbReference type="Proteomes" id="UP000199391">
    <property type="component" value="Unassembled WGS sequence"/>
</dbReference>
<dbReference type="PANTHER" id="PTHR44757">
    <property type="entry name" value="DIGUANYLATE CYCLASE DGCP"/>
    <property type="match status" value="1"/>
</dbReference>
<accession>A0A1I7FV34</accession>
<dbReference type="InterPro" id="IPR001633">
    <property type="entry name" value="EAL_dom"/>
</dbReference>
<evidence type="ECO:0000259" key="3">
    <source>
        <dbReference type="PROSITE" id="PS50883"/>
    </source>
</evidence>
<evidence type="ECO:0000259" key="4">
    <source>
        <dbReference type="PROSITE" id="PS50887"/>
    </source>
</evidence>
<dbReference type="InterPro" id="IPR043128">
    <property type="entry name" value="Rev_trsase/Diguanyl_cyclase"/>
</dbReference>
<dbReference type="Pfam" id="PF00563">
    <property type="entry name" value="EAL"/>
    <property type="match status" value="1"/>
</dbReference>
<sequence>MITHLVEAMELAPTVAVHSMDANRTVRFWNAGAAQMFGVAPDEAVGRPIAGVLPFVREAEHDAVVDEVWRSGKPGPARDWQVRTRDGRVLWIYSASFPLIQDGVVRQVFCMDIDVTERKRNEAALENAGAHFRQMYLKSSDAILLIGADSIAEVNPAALALFKCGAACNMVGRPLSDFAPLRQPGGALSSVEMTRAWDLAHDTGNFRCDWRYLNCAGELFWAEVLMTSIALNGEHLFYVVVRDITARKQAEHRLHLAAQVFENSRDAIIITDREQTVIAVNRAYSNITGRGAGEMLGQPLARQVPGLEDPALNQDIRRELDATGHWQGEIHSRRAGGDAFPAMLALTAIRDSNGAVSNYMGILSDITDRKKTEEHTRHLAEHDFLTDLPNRVLLLDRLSQALQGARRSHRMLALMFIDLDRFKEVNDTLGHQVGDELLKEIARRLVKCVRGADTVSRQGGDEFLIILADIGGVDQAAHVAGTVLNAIAQPFRLGVHTLQVSGSIGIAIYPNDGDDIEQLIKHADVAMYHVKEGGRNGYQFFNADMQAQIAERVALEEGLRRALRNQEFELEFQAELDVLSGDPVGMEALVRWRHPELGLLLPERFMAVAEDAGLMIPIGTWVLQQACRHARRWREGGHPLVVAVNLSTQQFTHKNLLGCVREALEGSGLSPEYLELELTEAIIMKGGAAAQGTLLALSALGVRLTIDDFGTGYSRLGYLKDYPVDKLKIDSSFTTAGDGAVVATIIAMARNLKMQVIAEGVETGEQLAYLRSKGCDQYQGRLADAQLRGSALAPLLH</sequence>
<dbReference type="SMART" id="SM00091">
    <property type="entry name" value="PAS"/>
    <property type="match status" value="3"/>
</dbReference>
<dbReference type="Pfam" id="PF00990">
    <property type="entry name" value="GGDEF"/>
    <property type="match status" value="1"/>
</dbReference>
<dbReference type="InterPro" id="IPR001610">
    <property type="entry name" value="PAC"/>
</dbReference>
<evidence type="ECO:0000313" key="5">
    <source>
        <dbReference type="EMBL" id="SFU40023.1"/>
    </source>
</evidence>
<dbReference type="SUPFAM" id="SSF141868">
    <property type="entry name" value="EAL domain-like"/>
    <property type="match status" value="1"/>
</dbReference>
<dbReference type="InterPro" id="IPR052155">
    <property type="entry name" value="Biofilm_reg_signaling"/>
</dbReference>
<dbReference type="InterPro" id="IPR000014">
    <property type="entry name" value="PAS"/>
</dbReference>
<protein>
    <submittedName>
        <fullName evidence="5">PAS domain S-box-containing protein/diguanylate cyclase (GGDEF) domain-containing protein</fullName>
    </submittedName>
</protein>
<feature type="domain" description="PAC" evidence="2">
    <location>
        <begin position="326"/>
        <end position="378"/>
    </location>
</feature>
<dbReference type="GO" id="GO:0003824">
    <property type="term" value="F:catalytic activity"/>
    <property type="evidence" value="ECO:0007669"/>
    <property type="project" value="UniProtKB-ARBA"/>
</dbReference>
<dbReference type="NCBIfam" id="TIGR00254">
    <property type="entry name" value="GGDEF"/>
    <property type="match status" value="1"/>
</dbReference>
<dbReference type="STRING" id="1035707.SAMN05216552_1002307"/>
<dbReference type="FunFam" id="3.30.70.270:FF:000001">
    <property type="entry name" value="Diguanylate cyclase domain protein"/>
    <property type="match status" value="1"/>
</dbReference>
<proteinExistence type="predicted"/>
<evidence type="ECO:0000259" key="1">
    <source>
        <dbReference type="PROSITE" id="PS50112"/>
    </source>
</evidence>
<gene>
    <name evidence="5" type="ORF">SAMN05216552_1002307</name>
</gene>
<dbReference type="InterPro" id="IPR035919">
    <property type="entry name" value="EAL_sf"/>
</dbReference>
<dbReference type="SMART" id="SM00086">
    <property type="entry name" value="PAC"/>
    <property type="match status" value="3"/>
</dbReference>
<dbReference type="InterPro" id="IPR000700">
    <property type="entry name" value="PAS-assoc_C"/>
</dbReference>
<dbReference type="EMBL" id="FPBO01000002">
    <property type="protein sequence ID" value="SFU40023.1"/>
    <property type="molecule type" value="Genomic_DNA"/>
</dbReference>
<evidence type="ECO:0000259" key="2">
    <source>
        <dbReference type="PROSITE" id="PS50113"/>
    </source>
</evidence>
<dbReference type="SUPFAM" id="SSF55785">
    <property type="entry name" value="PYP-like sensor domain (PAS domain)"/>
    <property type="match status" value="3"/>
</dbReference>
<dbReference type="PROSITE" id="PS50112">
    <property type="entry name" value="PAS"/>
    <property type="match status" value="2"/>
</dbReference>